<keyword evidence="1" id="KW-1133">Transmembrane helix</keyword>
<sequence length="90" mass="10570">MFQAVMANLAIIFYLIMACCFFIQWLGFFIDDKEMTPTQRYLSMFVLILATILWPLIVPLAYLELLKFHKKHKQVIDLLINVPDAKLCDD</sequence>
<dbReference type="EMBL" id="AP018227">
    <property type="protein sequence ID" value="BAY81347.1"/>
    <property type="molecule type" value="Genomic_DNA"/>
</dbReference>
<gene>
    <name evidence="2" type="ORF">NIES267_08230</name>
</gene>
<evidence type="ECO:0000313" key="3">
    <source>
        <dbReference type="Proteomes" id="UP000218418"/>
    </source>
</evidence>
<reference evidence="2 3" key="1">
    <citation type="submission" date="2017-06" db="EMBL/GenBank/DDBJ databases">
        <title>Genome sequencing of cyanobaciteial culture collection at National Institute for Environmental Studies (NIES).</title>
        <authorList>
            <person name="Hirose Y."/>
            <person name="Shimura Y."/>
            <person name="Fujisawa T."/>
            <person name="Nakamura Y."/>
            <person name="Kawachi M."/>
        </authorList>
    </citation>
    <scope>NUCLEOTIDE SEQUENCE [LARGE SCALE GENOMIC DNA]</scope>
    <source>
        <strain evidence="2 3">NIES-267</strain>
    </source>
</reference>
<protein>
    <submittedName>
        <fullName evidence="2">Uncharacterized protein</fullName>
    </submittedName>
</protein>
<dbReference type="OrthoDB" id="531764at2"/>
<evidence type="ECO:0000313" key="2">
    <source>
        <dbReference type="EMBL" id="BAY81347.1"/>
    </source>
</evidence>
<evidence type="ECO:0000256" key="1">
    <source>
        <dbReference type="SAM" id="Phobius"/>
    </source>
</evidence>
<feature type="transmembrane region" description="Helical" evidence="1">
    <location>
        <begin position="7"/>
        <end position="30"/>
    </location>
</feature>
<keyword evidence="1" id="KW-0812">Transmembrane</keyword>
<accession>A0A1Z4LJC7</accession>
<feature type="transmembrane region" description="Helical" evidence="1">
    <location>
        <begin position="42"/>
        <end position="63"/>
    </location>
</feature>
<keyword evidence="1" id="KW-0472">Membrane</keyword>
<proteinExistence type="predicted"/>
<keyword evidence="3" id="KW-1185">Reference proteome</keyword>
<dbReference type="Proteomes" id="UP000218418">
    <property type="component" value="Chromosome"/>
</dbReference>
<dbReference type="AlphaFoldDB" id="A0A1Z4LJC7"/>
<organism evidence="2 3">
    <name type="scientific">Calothrix parasitica NIES-267</name>
    <dbReference type="NCBI Taxonomy" id="1973488"/>
    <lineage>
        <taxon>Bacteria</taxon>
        <taxon>Bacillati</taxon>
        <taxon>Cyanobacteriota</taxon>
        <taxon>Cyanophyceae</taxon>
        <taxon>Nostocales</taxon>
        <taxon>Calotrichaceae</taxon>
        <taxon>Calothrix</taxon>
    </lineage>
</organism>
<name>A0A1Z4LJC7_9CYAN</name>